<protein>
    <recommendedName>
        <fullName evidence="1">Deoxyribonuclease NucA/NucB domain-containing protein</fullName>
    </recommendedName>
</protein>
<name>A0ABP6L623_9ACTN</name>
<gene>
    <name evidence="2" type="ORF">GCM10010448_12200</name>
</gene>
<evidence type="ECO:0000313" key="2">
    <source>
        <dbReference type="EMBL" id="GAA3031771.1"/>
    </source>
</evidence>
<evidence type="ECO:0000313" key="3">
    <source>
        <dbReference type="Proteomes" id="UP001501532"/>
    </source>
</evidence>
<dbReference type="Pfam" id="PF14040">
    <property type="entry name" value="DNase_NucA_NucB"/>
    <property type="match status" value="1"/>
</dbReference>
<feature type="domain" description="Deoxyribonuclease NucA/NucB" evidence="1">
    <location>
        <begin position="377"/>
        <end position="460"/>
    </location>
</feature>
<dbReference type="Proteomes" id="UP001501532">
    <property type="component" value="Unassembled WGS sequence"/>
</dbReference>
<reference evidence="3" key="1">
    <citation type="journal article" date="2019" name="Int. J. Syst. Evol. Microbiol.">
        <title>The Global Catalogue of Microorganisms (GCM) 10K type strain sequencing project: providing services to taxonomists for standard genome sequencing and annotation.</title>
        <authorList>
            <consortium name="The Broad Institute Genomics Platform"/>
            <consortium name="The Broad Institute Genome Sequencing Center for Infectious Disease"/>
            <person name="Wu L."/>
            <person name="Ma J."/>
        </authorList>
    </citation>
    <scope>NUCLEOTIDE SEQUENCE [LARGE SCALE GENOMIC DNA]</scope>
    <source>
        <strain evidence="3">JCM 9091</strain>
    </source>
</reference>
<evidence type="ECO:0000259" key="1">
    <source>
        <dbReference type="Pfam" id="PF14040"/>
    </source>
</evidence>
<keyword evidence="3" id="KW-1185">Reference proteome</keyword>
<dbReference type="InterPro" id="IPR029476">
    <property type="entry name" value="DNase_NucA_NucB"/>
</dbReference>
<proteinExistence type="predicted"/>
<accession>A0ABP6L623</accession>
<organism evidence="2 3">
    <name type="scientific">Streptomyces glomeratus</name>
    <dbReference type="NCBI Taxonomy" id="284452"/>
    <lineage>
        <taxon>Bacteria</taxon>
        <taxon>Bacillati</taxon>
        <taxon>Actinomycetota</taxon>
        <taxon>Actinomycetes</taxon>
        <taxon>Kitasatosporales</taxon>
        <taxon>Streptomycetaceae</taxon>
        <taxon>Streptomyces</taxon>
    </lineage>
</organism>
<dbReference type="EMBL" id="BAAAUF010000010">
    <property type="protein sequence ID" value="GAA3031771.1"/>
    <property type="molecule type" value="Genomic_DNA"/>
</dbReference>
<comment type="caution">
    <text evidence="2">The sequence shown here is derived from an EMBL/GenBank/DDBJ whole genome shotgun (WGS) entry which is preliminary data.</text>
</comment>
<sequence length="471" mass="51143">MTRHPSWWVGIRTAAVLLPAFLIPLTTPLDVAHAGGGDAARMENHVLPLNSKTPGLTELQQSKGVDKLRQLAATETSQPLLPRETVGPARTYAPLSTKASERPTALTQHPLAATAVPVVRLPEPSHSMTPAECVRGLGTSQFYIKSRFAVCSGVQMNQVWRLNGRPAGTSSFDVMAIGTIPKDSRTVTITYYFTGFTATGVNSAADMGIVTNGKIAQSWPASVKYTQGGAKMPTTRTWAQLLEKGSLKHTVTAAAGHGSAGAKTDSEFAVYQPTVAIKAPPGWVVSSPPTDHKLFILPPRWDKAAYLPNKTAGAAAFSILPTLQYSTARNAPERGVALHIQKAFTKPFTTLPPSTRKEFPGRTADAPLTRLYWDSTRRKENYNVSVYNCKKYFGANYTAHNTKECDEYPFQSTYEGAARWKHDHLGEPNNFSVMPVKKQENSAAGSLLAQFYDKNRVLDGPDDGFLVAIIS</sequence>